<evidence type="ECO:0000256" key="1">
    <source>
        <dbReference type="SAM" id="Phobius"/>
    </source>
</evidence>
<feature type="transmembrane region" description="Helical" evidence="1">
    <location>
        <begin position="398"/>
        <end position="417"/>
    </location>
</feature>
<keyword evidence="1" id="KW-1133">Transmembrane helix</keyword>
<feature type="transmembrane region" description="Helical" evidence="1">
    <location>
        <begin position="452"/>
        <end position="474"/>
    </location>
</feature>
<protein>
    <submittedName>
        <fullName evidence="2">Uncharacterized protein</fullName>
    </submittedName>
</protein>
<dbReference type="EMBL" id="NXGX01000001">
    <property type="protein sequence ID" value="PKR60332.1"/>
    <property type="molecule type" value="Genomic_DNA"/>
</dbReference>
<feature type="transmembrane region" description="Helical" evidence="1">
    <location>
        <begin position="62"/>
        <end position="82"/>
    </location>
</feature>
<keyword evidence="1" id="KW-0472">Membrane</keyword>
<feature type="transmembrane region" description="Helical" evidence="1">
    <location>
        <begin position="149"/>
        <end position="170"/>
    </location>
</feature>
<feature type="transmembrane region" description="Helical" evidence="1">
    <location>
        <begin position="303"/>
        <end position="336"/>
    </location>
</feature>
<sequence length="524" mass="57754">MRARYNVKTVDSHSFTETSFSKLVGNFFALLSLLWVVGRVVDGLGVLYAFDISWADDFPLSLRLETVTIFSCMFSLVLGFWVSSEVTSLRQRGILFGLVGLVLSAVLVYRLGQGIPSYRPDQFDTNWVALSGLVTLFFALLVRRFFSGWLVFSTALVLSAFILEDLLFGAGDVLDHSMVFWLIKSGAWNTFSSVIIMGSPFCLLAFRADQIALGYQVRRRSFVWLARTCSVPYSVFRFANSDDLFWSKLSVVALPILIFPFMWRFEFSHFVLLCTLLFGVIVPLILGRFLGRFADSRYFKKRTTFFVVASLIVAVSYLFIAVANINVLICAVFAVALTSSSRRVASADAGRKTNGTIVHAISVLYGGMFLTLLAVLTFGAASSVSLIWDYGNLTNLRYPWHIAVSVLVSIVVVSLAAKLRGNFSKVSKDAVMVGFTIFLYFAFVQGKSPGMSATLSVLAMLAGTLFGVFAGATFEERKGFLAGLSEAALELYRWAIGCVSVLVPVTVIAIVSAAVCSVIYYPIY</sequence>
<evidence type="ECO:0000313" key="3">
    <source>
        <dbReference type="Proteomes" id="UP000233332"/>
    </source>
</evidence>
<feature type="transmembrane region" description="Helical" evidence="1">
    <location>
        <begin position="357"/>
        <end position="378"/>
    </location>
</feature>
<feature type="transmembrane region" description="Helical" evidence="1">
    <location>
        <begin position="190"/>
        <end position="209"/>
    </location>
</feature>
<feature type="transmembrane region" description="Helical" evidence="1">
    <location>
        <begin position="270"/>
        <end position="291"/>
    </location>
</feature>
<dbReference type="AlphaFoldDB" id="A0A2N3LC18"/>
<comment type="caution">
    <text evidence="2">The sequence shown here is derived from an EMBL/GenBank/DDBJ whole genome shotgun (WGS) entry which is preliminary data.</text>
</comment>
<evidence type="ECO:0000313" key="2">
    <source>
        <dbReference type="EMBL" id="PKR60332.1"/>
    </source>
</evidence>
<feature type="transmembrane region" description="Helical" evidence="1">
    <location>
        <begin position="429"/>
        <end position="446"/>
    </location>
</feature>
<keyword evidence="1" id="KW-0812">Transmembrane</keyword>
<dbReference type="RefSeq" id="WP_101299748.1">
    <property type="nucleotide sequence ID" value="NZ_NXGX01000001.1"/>
</dbReference>
<feature type="transmembrane region" description="Helical" evidence="1">
    <location>
        <begin position="494"/>
        <end position="523"/>
    </location>
</feature>
<feature type="transmembrane region" description="Helical" evidence="1">
    <location>
        <begin position="94"/>
        <end position="112"/>
    </location>
</feature>
<feature type="transmembrane region" description="Helical" evidence="1">
    <location>
        <begin position="124"/>
        <end position="142"/>
    </location>
</feature>
<gene>
    <name evidence="2" type="ORF">COO92_03010</name>
</gene>
<organism evidence="2 3">
    <name type="scientific">Thalassospira lohafexi</name>
    <dbReference type="NCBI Taxonomy" id="744227"/>
    <lineage>
        <taxon>Bacteria</taxon>
        <taxon>Pseudomonadati</taxon>
        <taxon>Pseudomonadota</taxon>
        <taxon>Alphaproteobacteria</taxon>
        <taxon>Rhodospirillales</taxon>
        <taxon>Thalassospiraceae</taxon>
        <taxon>Thalassospira</taxon>
    </lineage>
</organism>
<name>A0A2N3LC18_9PROT</name>
<proteinExistence type="predicted"/>
<accession>A0A2N3LC18</accession>
<dbReference type="Proteomes" id="UP000233332">
    <property type="component" value="Unassembled WGS sequence"/>
</dbReference>
<feature type="transmembrane region" description="Helical" evidence="1">
    <location>
        <begin position="27"/>
        <end position="50"/>
    </location>
</feature>
<keyword evidence="3" id="KW-1185">Reference proteome</keyword>
<reference evidence="2 3" key="1">
    <citation type="submission" date="2017-09" db="EMBL/GenBank/DDBJ databases">
        <title>Biodiversity and function of Thalassospira species in the particle-attached aromatic-hydrocarbon-degrading consortia from the surface seawater of the China South Sea.</title>
        <authorList>
            <person name="Dong C."/>
            <person name="Lai Q."/>
            <person name="Shao Z."/>
        </authorList>
    </citation>
    <scope>NUCLEOTIDE SEQUENCE [LARGE SCALE GENOMIC DNA]</scope>
    <source>
        <strain evidence="2 3">139Z-12</strain>
    </source>
</reference>